<sequence>MAVYVYRNGAVYDGETRIADITRTNSGLRTDEIIISGNYNIDIKRRDRNRFEIMQSGAPVGDETRGLKLNYYGQEYRIIGDLNWFVKSPAAELTVDSMGTPVATISKSNGEIKVDTSNTDVGLIYLAFLSPYASPVLNNRYYRRNVSPAARYIPLLILLIGLVFISLSSYGYLGLNYNDGLYIFFAAIILSYAIRFLFFRRRY</sequence>
<feature type="transmembrane region" description="Helical" evidence="1">
    <location>
        <begin position="152"/>
        <end position="175"/>
    </location>
</feature>
<reference evidence="2 3" key="1">
    <citation type="submission" date="2017-04" db="EMBL/GenBank/DDBJ databases">
        <authorList>
            <person name="Varghese N."/>
            <person name="Submissions S."/>
        </authorList>
    </citation>
    <scope>NUCLEOTIDE SEQUENCE [LARGE SCALE GENOMIC DNA]</scope>
    <source>
        <strain evidence="2 3">DSM 9789</strain>
    </source>
</reference>
<proteinExistence type="predicted"/>
<evidence type="ECO:0000256" key="1">
    <source>
        <dbReference type="SAM" id="Phobius"/>
    </source>
</evidence>
<dbReference type="AlphaFoldDB" id="A0A8G2FVL1"/>
<name>A0A8G2FVL1_PICTO</name>
<dbReference type="Proteomes" id="UP000192315">
    <property type="component" value="Unassembled WGS sequence"/>
</dbReference>
<keyword evidence="1" id="KW-0812">Transmembrane</keyword>
<organism evidence="2 3">
    <name type="scientific">Picrophilus torridus (strain ATCC 700027 / DSM 9790 / JCM 10055 / NBRC 100828 / KAW 2/3)</name>
    <dbReference type="NCBI Taxonomy" id="1122961"/>
    <lineage>
        <taxon>Archaea</taxon>
        <taxon>Methanobacteriati</taxon>
        <taxon>Thermoplasmatota</taxon>
        <taxon>Thermoplasmata</taxon>
        <taxon>Thermoplasmatales</taxon>
        <taxon>Picrophilaceae</taxon>
        <taxon>Picrophilus</taxon>
    </lineage>
</organism>
<protein>
    <submittedName>
        <fullName evidence="2">Uncharacterized protein</fullName>
    </submittedName>
</protein>
<keyword evidence="1" id="KW-1133">Transmembrane helix</keyword>
<keyword evidence="1" id="KW-0472">Membrane</keyword>
<accession>A0A8G2FVL1</accession>
<keyword evidence="3" id="KW-1185">Reference proteome</keyword>
<dbReference type="RefSeq" id="WP_084272317.1">
    <property type="nucleotide sequence ID" value="NZ_FWYE01000001.1"/>
</dbReference>
<comment type="caution">
    <text evidence="2">The sequence shown here is derived from an EMBL/GenBank/DDBJ whole genome shotgun (WGS) entry which is preliminary data.</text>
</comment>
<feature type="transmembrane region" description="Helical" evidence="1">
    <location>
        <begin position="181"/>
        <end position="198"/>
    </location>
</feature>
<evidence type="ECO:0000313" key="2">
    <source>
        <dbReference type="EMBL" id="SMD30273.1"/>
    </source>
</evidence>
<gene>
    <name evidence="2" type="ORF">SAMN02745355_0144</name>
</gene>
<evidence type="ECO:0000313" key="3">
    <source>
        <dbReference type="Proteomes" id="UP000192315"/>
    </source>
</evidence>
<dbReference type="EMBL" id="FWYE01000001">
    <property type="protein sequence ID" value="SMD30273.1"/>
    <property type="molecule type" value="Genomic_DNA"/>
</dbReference>